<evidence type="ECO:0000313" key="3">
    <source>
        <dbReference type="Proteomes" id="UP001149165"/>
    </source>
</evidence>
<accession>A0A9W9ETA9</accession>
<keyword evidence="1" id="KW-0812">Transmembrane</keyword>
<dbReference type="EMBL" id="JAPQKH010000007">
    <property type="protein sequence ID" value="KAJ5087648.1"/>
    <property type="molecule type" value="Genomic_DNA"/>
</dbReference>
<keyword evidence="3" id="KW-1185">Reference proteome</keyword>
<dbReference type="InterPro" id="IPR021514">
    <property type="entry name" value="DUF3176"/>
</dbReference>
<dbReference type="PANTHER" id="PTHR35394:SF5">
    <property type="entry name" value="DUF3176 DOMAIN-CONTAINING PROTEIN"/>
    <property type="match status" value="1"/>
</dbReference>
<reference evidence="2" key="1">
    <citation type="submission" date="2022-11" db="EMBL/GenBank/DDBJ databases">
        <authorList>
            <person name="Petersen C."/>
        </authorList>
    </citation>
    <scope>NUCLEOTIDE SEQUENCE</scope>
    <source>
        <strain evidence="2">IBT 30069</strain>
    </source>
</reference>
<comment type="caution">
    <text evidence="2">The sequence shown here is derived from an EMBL/GenBank/DDBJ whole genome shotgun (WGS) entry which is preliminary data.</text>
</comment>
<organism evidence="2 3">
    <name type="scientific">Penicillium angulare</name>
    <dbReference type="NCBI Taxonomy" id="116970"/>
    <lineage>
        <taxon>Eukaryota</taxon>
        <taxon>Fungi</taxon>
        <taxon>Dikarya</taxon>
        <taxon>Ascomycota</taxon>
        <taxon>Pezizomycotina</taxon>
        <taxon>Eurotiomycetes</taxon>
        <taxon>Eurotiomycetidae</taxon>
        <taxon>Eurotiales</taxon>
        <taxon>Aspergillaceae</taxon>
        <taxon>Penicillium</taxon>
    </lineage>
</organism>
<dbReference type="AlphaFoldDB" id="A0A9W9ETA9"/>
<sequence length="579" mass="63748">MDSQKEEIRLSYVPLHDDPESSARARTRPLSSAEQVFLQSQVNSFWGTSWTWEILSCLSASAFFVAIIVVLWYYDGRSMPDWPYGITLNAMVSVFSTIMKASLAFIVAECLAQLKWSWFRGGNKLSDLAMLDAGSRGALGSLRVLLKTVPRHLVTFGCLVLVLATATDPFVQQVMAVKERQVQAPGHSSIQRCNTSTYTDYTEGAGPGMNEVPLVTLGAIYSGLFETQTANSRSIMMDCPTGNCTFQTYQSLGFCSRCANITDSLKLSTSGPMPTELTYNYTLPNNFVFSTSVFNMHLMNSTANIPLVKLDTAGSKPIANFTAISAAGYGVPPQISATECALFFCVDTYEASVEGGKFSENRTTYSTSSNASSNVLENFSLTPDTCYKNGTRIEDPHGNPEDCTYNVNAFSQLSMSNSLSPLLKGTGSLGISNRPDWSPKSLRALYGDYGNFTEINAVFQSLATTLTINARSKICEEKVNGTPWTDQSFVQVRWKWMILPGALVLFSIIFLAITIVHTRDQYIWKSSPLALLFSQLLVDDPLPLKSNPTLRDMENTSRNMEVLLETTAQGVRLKTIPRS</sequence>
<keyword evidence="1" id="KW-1133">Transmembrane helix</keyword>
<feature type="transmembrane region" description="Helical" evidence="1">
    <location>
        <begin position="86"/>
        <end position="108"/>
    </location>
</feature>
<name>A0A9W9ETA9_9EURO</name>
<feature type="transmembrane region" description="Helical" evidence="1">
    <location>
        <begin position="50"/>
        <end position="74"/>
    </location>
</feature>
<dbReference type="Pfam" id="PF11374">
    <property type="entry name" value="DUF3176"/>
    <property type="match status" value="1"/>
</dbReference>
<evidence type="ECO:0000313" key="2">
    <source>
        <dbReference type="EMBL" id="KAJ5087648.1"/>
    </source>
</evidence>
<dbReference type="PANTHER" id="PTHR35394">
    <property type="entry name" value="DUF3176 DOMAIN-CONTAINING PROTEIN"/>
    <property type="match status" value="1"/>
</dbReference>
<proteinExistence type="predicted"/>
<gene>
    <name evidence="2" type="ORF">N7456_011264</name>
</gene>
<dbReference type="Proteomes" id="UP001149165">
    <property type="component" value="Unassembled WGS sequence"/>
</dbReference>
<reference evidence="2" key="2">
    <citation type="journal article" date="2023" name="IMA Fungus">
        <title>Comparative genomic study of the Penicillium genus elucidates a diverse pangenome and 15 lateral gene transfer events.</title>
        <authorList>
            <person name="Petersen C."/>
            <person name="Sorensen T."/>
            <person name="Nielsen M.R."/>
            <person name="Sondergaard T.E."/>
            <person name="Sorensen J.L."/>
            <person name="Fitzpatrick D.A."/>
            <person name="Frisvad J.C."/>
            <person name="Nielsen K.L."/>
        </authorList>
    </citation>
    <scope>NUCLEOTIDE SEQUENCE</scope>
    <source>
        <strain evidence="2">IBT 30069</strain>
    </source>
</reference>
<feature type="transmembrane region" description="Helical" evidence="1">
    <location>
        <begin position="496"/>
        <end position="516"/>
    </location>
</feature>
<keyword evidence="1" id="KW-0472">Membrane</keyword>
<dbReference type="OrthoDB" id="5376804at2759"/>
<evidence type="ECO:0000256" key="1">
    <source>
        <dbReference type="SAM" id="Phobius"/>
    </source>
</evidence>
<protein>
    <submittedName>
        <fullName evidence="2">Uncharacterized protein</fullName>
    </submittedName>
</protein>